<keyword evidence="2" id="KW-1185">Reference proteome</keyword>
<name>A0A5B7HZC8_PORTR</name>
<organism evidence="1 2">
    <name type="scientific">Portunus trituberculatus</name>
    <name type="common">Swimming crab</name>
    <name type="synonym">Neptunus trituberculatus</name>
    <dbReference type="NCBI Taxonomy" id="210409"/>
    <lineage>
        <taxon>Eukaryota</taxon>
        <taxon>Metazoa</taxon>
        <taxon>Ecdysozoa</taxon>
        <taxon>Arthropoda</taxon>
        <taxon>Crustacea</taxon>
        <taxon>Multicrustacea</taxon>
        <taxon>Malacostraca</taxon>
        <taxon>Eumalacostraca</taxon>
        <taxon>Eucarida</taxon>
        <taxon>Decapoda</taxon>
        <taxon>Pleocyemata</taxon>
        <taxon>Brachyura</taxon>
        <taxon>Eubrachyura</taxon>
        <taxon>Portunoidea</taxon>
        <taxon>Portunidae</taxon>
        <taxon>Portuninae</taxon>
        <taxon>Portunus</taxon>
    </lineage>
</organism>
<evidence type="ECO:0000313" key="1">
    <source>
        <dbReference type="EMBL" id="MPC75353.1"/>
    </source>
</evidence>
<comment type="caution">
    <text evidence="1">The sequence shown here is derived from an EMBL/GenBank/DDBJ whole genome shotgun (WGS) entry which is preliminary data.</text>
</comment>
<evidence type="ECO:0000313" key="2">
    <source>
        <dbReference type="Proteomes" id="UP000324222"/>
    </source>
</evidence>
<dbReference type="Proteomes" id="UP000324222">
    <property type="component" value="Unassembled WGS sequence"/>
</dbReference>
<protein>
    <submittedName>
        <fullName evidence="1">Uncharacterized protein</fullName>
    </submittedName>
</protein>
<dbReference type="EMBL" id="VSRR010040949">
    <property type="protein sequence ID" value="MPC75353.1"/>
    <property type="molecule type" value="Genomic_DNA"/>
</dbReference>
<gene>
    <name evidence="1" type="ORF">E2C01_069739</name>
</gene>
<sequence>MDGWEARRVNGRWVL</sequence>
<proteinExistence type="predicted"/>
<accession>A0A5B7HZC8</accession>
<reference evidence="1 2" key="1">
    <citation type="submission" date="2019-05" db="EMBL/GenBank/DDBJ databases">
        <title>Another draft genome of Portunus trituberculatus and its Hox gene families provides insights of decapod evolution.</title>
        <authorList>
            <person name="Jeong J.-H."/>
            <person name="Song I."/>
            <person name="Kim S."/>
            <person name="Choi T."/>
            <person name="Kim D."/>
            <person name="Ryu S."/>
            <person name="Kim W."/>
        </authorList>
    </citation>
    <scope>NUCLEOTIDE SEQUENCE [LARGE SCALE GENOMIC DNA]</scope>
    <source>
        <tissue evidence="1">Muscle</tissue>
    </source>
</reference>